<dbReference type="PANTHER" id="PTHR37421:SF1">
    <property type="entry name" value="UPF0260 PROTEIN YCGN"/>
    <property type="match status" value="1"/>
</dbReference>
<proteinExistence type="predicted"/>
<sequence length="67" mass="7447">MPRTCAYRLLSEGKPLPEWHHLKTGSRDTVHEVGMSVQGATVSEVGLSEEDLMARITVWPGEPGWDD</sequence>
<dbReference type="PANTHER" id="PTHR37421">
    <property type="entry name" value="UPF0260 PROTEIN YCGN"/>
    <property type="match status" value="1"/>
</dbReference>
<accession>A0A8J3G215</accession>
<reference evidence="1" key="1">
    <citation type="journal article" date="2014" name="Int. J. Syst. Evol. Microbiol.">
        <title>Complete genome sequence of Corynebacterium casei LMG S-19264T (=DSM 44701T), isolated from a smear-ripened cheese.</title>
        <authorList>
            <consortium name="US DOE Joint Genome Institute (JGI-PGF)"/>
            <person name="Walter F."/>
            <person name="Albersmeier A."/>
            <person name="Kalinowski J."/>
            <person name="Ruckert C."/>
        </authorList>
    </citation>
    <scope>NUCLEOTIDE SEQUENCE</scope>
    <source>
        <strain evidence="1">KCTC 32513</strain>
    </source>
</reference>
<dbReference type="AlphaFoldDB" id="A0A8J3G215"/>
<name>A0A8J3G215_9PROT</name>
<dbReference type="InterPro" id="IPR008228">
    <property type="entry name" value="UCP006173"/>
</dbReference>
<dbReference type="EMBL" id="BMZH01000004">
    <property type="protein sequence ID" value="GHA90978.1"/>
    <property type="molecule type" value="Genomic_DNA"/>
</dbReference>
<protein>
    <submittedName>
        <fullName evidence="1">Uncharacterized protein</fullName>
    </submittedName>
</protein>
<dbReference type="Proteomes" id="UP000634004">
    <property type="component" value="Unassembled WGS sequence"/>
</dbReference>
<reference evidence="1" key="2">
    <citation type="submission" date="2020-09" db="EMBL/GenBank/DDBJ databases">
        <authorList>
            <person name="Sun Q."/>
            <person name="Kim S."/>
        </authorList>
    </citation>
    <scope>NUCLEOTIDE SEQUENCE</scope>
    <source>
        <strain evidence="1">KCTC 32513</strain>
    </source>
</reference>
<organism evidence="1 2">
    <name type="scientific">Algimonas arctica</name>
    <dbReference type="NCBI Taxonomy" id="1479486"/>
    <lineage>
        <taxon>Bacteria</taxon>
        <taxon>Pseudomonadati</taxon>
        <taxon>Pseudomonadota</taxon>
        <taxon>Alphaproteobacteria</taxon>
        <taxon>Maricaulales</taxon>
        <taxon>Robiginitomaculaceae</taxon>
        <taxon>Algimonas</taxon>
    </lineage>
</organism>
<keyword evidence="2" id="KW-1185">Reference proteome</keyword>
<evidence type="ECO:0000313" key="1">
    <source>
        <dbReference type="EMBL" id="GHA90978.1"/>
    </source>
</evidence>
<evidence type="ECO:0000313" key="2">
    <source>
        <dbReference type="Proteomes" id="UP000634004"/>
    </source>
</evidence>
<comment type="caution">
    <text evidence="1">The sequence shown here is derived from an EMBL/GenBank/DDBJ whole genome shotgun (WGS) entry which is preliminary data.</text>
</comment>
<gene>
    <name evidence="1" type="ORF">GCM10009069_12560</name>
</gene>